<dbReference type="InterPro" id="IPR023228">
    <property type="entry name" value="SAM_OH_AdoTrfase_N_sf"/>
</dbReference>
<dbReference type="RefSeq" id="WP_006365327.1">
    <property type="nucleotide sequence ID" value="NZ_AASE01000001.1"/>
</dbReference>
<dbReference type="PANTHER" id="PTHR35092:SF1">
    <property type="entry name" value="CHLORINASE MJ1651"/>
    <property type="match status" value="1"/>
</dbReference>
<evidence type="ECO:0000259" key="4">
    <source>
        <dbReference type="Pfam" id="PF20257"/>
    </source>
</evidence>
<reference evidence="5 6" key="2">
    <citation type="submission" date="2006-07" db="EMBL/GenBank/DDBJ databases">
        <title>Sequencing of the draft genome and assembly of Chlorobium ferroxidans DSM 13031.</title>
        <authorList>
            <consortium name="US DOE Joint Genome Institute (JGI-PGF)"/>
            <person name="Copeland A."/>
            <person name="Lucas S."/>
            <person name="Lapidus A."/>
            <person name="Barry K."/>
            <person name="Glavina del Rio T."/>
            <person name="Dalin E."/>
            <person name="Tice H."/>
            <person name="Bruce D."/>
            <person name="Pitluck S."/>
            <person name="Richardson P."/>
        </authorList>
    </citation>
    <scope>NUCLEOTIDE SEQUENCE [LARGE SCALE GENOMIC DNA]</scope>
    <source>
        <strain evidence="5 6">DSM 13031</strain>
    </source>
</reference>
<dbReference type="PANTHER" id="PTHR35092">
    <property type="entry name" value="CHLORINASE MJ1651"/>
    <property type="match status" value="1"/>
</dbReference>
<proteinExistence type="inferred from homology"/>
<evidence type="ECO:0000313" key="5">
    <source>
        <dbReference type="EMBL" id="EAT60051.1"/>
    </source>
</evidence>
<dbReference type="EMBL" id="AASE01000001">
    <property type="protein sequence ID" value="EAT60051.1"/>
    <property type="molecule type" value="Genomic_DNA"/>
</dbReference>
<protein>
    <recommendedName>
        <fullName evidence="7">SAM-dependent chlorinase/fluorinase</fullName>
    </recommendedName>
</protein>
<organism evidence="5 6">
    <name type="scientific">Chlorobium ferrooxidans DSM 13031</name>
    <dbReference type="NCBI Taxonomy" id="377431"/>
    <lineage>
        <taxon>Bacteria</taxon>
        <taxon>Pseudomonadati</taxon>
        <taxon>Chlorobiota</taxon>
        <taxon>Chlorobiia</taxon>
        <taxon>Chlorobiales</taxon>
        <taxon>Chlorobiaceae</taxon>
        <taxon>Chlorobium/Pelodictyon group</taxon>
        <taxon>Chlorobium</taxon>
    </lineage>
</organism>
<dbReference type="InterPro" id="IPR002747">
    <property type="entry name" value="SAM_OH_AdoTrfase"/>
</dbReference>
<gene>
    <name evidence="5" type="ORF">CferDRAFT_2058</name>
</gene>
<keyword evidence="6" id="KW-1185">Reference proteome</keyword>
<dbReference type="InterPro" id="IPR046470">
    <property type="entry name" value="SAM_HAT_C"/>
</dbReference>
<comment type="similarity">
    <text evidence="2">Belongs to the SAM hydrolase / SAM-dependent halogenase family.</text>
</comment>
<dbReference type="SUPFAM" id="SSF102522">
    <property type="entry name" value="Bacterial fluorinating enzyme, N-terminal domain"/>
    <property type="match status" value="1"/>
</dbReference>
<evidence type="ECO:0000256" key="2">
    <source>
        <dbReference type="ARBA" id="ARBA00024035"/>
    </source>
</evidence>
<name>Q0YUI0_9CHLB</name>
<accession>Q0YUI0</accession>
<dbReference type="AlphaFoldDB" id="Q0YUI0"/>
<dbReference type="Gene3D" id="2.40.30.90">
    <property type="entry name" value="Bacterial fluorinating enzyme like"/>
    <property type="match status" value="1"/>
</dbReference>
<sequence>MPAPAHPVIVLMTDFGITDSYVGQMKGVILSIAPEARIIDLTHAITPQNIAHGAFILTKSADFFPEGSIFVSVVDPGVGTSRNAIAVRTERALFLAPDNGMLTSILQSRSVTEAVTITDSRYLLPVRSSTFHGRDVFSPAAAHLASGLPIESLGKKIDPAECTRIPMPECHSADNGKTWEGSIIYTDHFGNLVTSLDAQLLDRSKKWHVHAGKYRHPVSRTYGDAADQQPLAYTGSFGMIEIAVRNGNARETLGLKDGDPVRAEST</sequence>
<dbReference type="InterPro" id="IPR023227">
    <property type="entry name" value="SAM_OH_AdoTrfase_C_sf"/>
</dbReference>
<feature type="domain" description="S-adenosyl-l-methionine hydroxide adenosyltransferase N-terminal" evidence="3">
    <location>
        <begin position="9"/>
        <end position="154"/>
    </location>
</feature>
<evidence type="ECO:0008006" key="7">
    <source>
        <dbReference type="Google" id="ProtNLM"/>
    </source>
</evidence>
<dbReference type="Pfam" id="PF01887">
    <property type="entry name" value="SAM_HAT_N"/>
    <property type="match status" value="1"/>
</dbReference>
<dbReference type="Pfam" id="PF20257">
    <property type="entry name" value="SAM_HAT_C"/>
    <property type="match status" value="1"/>
</dbReference>
<dbReference type="OrthoDB" id="9792195at2"/>
<evidence type="ECO:0000256" key="1">
    <source>
        <dbReference type="ARBA" id="ARBA00022691"/>
    </source>
</evidence>
<dbReference type="InterPro" id="IPR046469">
    <property type="entry name" value="SAM_HAT_N"/>
</dbReference>
<dbReference type="PIRSF" id="PIRSF006779">
    <property type="entry name" value="UCP006779"/>
    <property type="match status" value="1"/>
</dbReference>
<feature type="domain" description="S-adenosyl-l-methionine hydroxide adenosyltransferase C-terminal" evidence="4">
    <location>
        <begin position="181"/>
        <end position="262"/>
    </location>
</feature>
<dbReference type="Proteomes" id="UP000004162">
    <property type="component" value="Unassembled WGS sequence"/>
</dbReference>
<evidence type="ECO:0000259" key="3">
    <source>
        <dbReference type="Pfam" id="PF01887"/>
    </source>
</evidence>
<reference evidence="5 6" key="1">
    <citation type="submission" date="2006-07" db="EMBL/GenBank/DDBJ databases">
        <title>Annotation of the draft genome assembly of Chlorobium ferroxidans DSM 13031.</title>
        <authorList>
            <consortium name="US DOE Joint Genome Institute (JGI-ORNL)"/>
            <person name="Larimer F."/>
            <person name="Land M."/>
            <person name="Hauser L."/>
        </authorList>
    </citation>
    <scope>NUCLEOTIDE SEQUENCE [LARGE SCALE GENOMIC DNA]</scope>
    <source>
        <strain evidence="5 6">DSM 13031</strain>
    </source>
</reference>
<evidence type="ECO:0000313" key="6">
    <source>
        <dbReference type="Proteomes" id="UP000004162"/>
    </source>
</evidence>
<dbReference type="Gene3D" id="3.40.50.10790">
    <property type="entry name" value="S-adenosyl-l-methionine hydroxide adenosyltransferase, N-terminal"/>
    <property type="match status" value="1"/>
</dbReference>
<dbReference type="SUPFAM" id="SSF101852">
    <property type="entry name" value="Bacterial fluorinating enzyme, C-terminal domain"/>
    <property type="match status" value="1"/>
</dbReference>
<comment type="caution">
    <text evidence="5">The sequence shown here is derived from an EMBL/GenBank/DDBJ whole genome shotgun (WGS) entry which is preliminary data.</text>
</comment>
<keyword evidence="1" id="KW-0949">S-adenosyl-L-methionine</keyword>